<keyword evidence="6" id="KW-0408">Iron</keyword>
<dbReference type="SMART" id="SM00100">
    <property type="entry name" value="cNMP"/>
    <property type="match status" value="1"/>
</dbReference>
<keyword evidence="3" id="KW-0479">Metal-binding</keyword>
<dbReference type="SUPFAM" id="SSF52540">
    <property type="entry name" value="P-loop containing nucleoside triphosphate hydrolases"/>
    <property type="match status" value="1"/>
</dbReference>
<dbReference type="Pfam" id="PF00027">
    <property type="entry name" value="cNMP_binding"/>
    <property type="match status" value="1"/>
</dbReference>
<feature type="transmembrane region" description="Helical" evidence="9">
    <location>
        <begin position="852"/>
        <end position="872"/>
    </location>
</feature>
<evidence type="ECO:0000313" key="13">
    <source>
        <dbReference type="EMBL" id="BAZ02810.1"/>
    </source>
</evidence>
<dbReference type="Gene3D" id="1.10.8.60">
    <property type="match status" value="1"/>
</dbReference>
<dbReference type="PROSITE" id="PS00198">
    <property type="entry name" value="4FE4S_FER_1"/>
    <property type="match status" value="1"/>
</dbReference>
<feature type="transmembrane region" description="Helical" evidence="9">
    <location>
        <begin position="884"/>
        <end position="902"/>
    </location>
</feature>
<feature type="domain" description="Cyclic nucleotide-binding" evidence="10">
    <location>
        <begin position="53"/>
        <end position="174"/>
    </location>
</feature>
<sequence>MDFGETLTNSLQREPVLVMLGQISPLGTDNASAVTLNESLVAECSSWLSFHRVWGKLPKEVLQAIAQSFYCFHVEPQTFIYQEGQTPIGMYLIKWGSVEIFRQSLIGKSLIRYRNAGDLFGYTLVANAVEGNYQTSAIALTKSEIWFLPQAQFQTLIGEYPAIQQVIHSLLDQDLHEYAARIAKEQMRIQGLKSYIQAVPNEASILGSSKAAQKLAQQIHQAAANLQPVILQAQAGTGKTFVAGLIHARSALATQPFAEMDCANLPRSEDGRLNTDTLFGRIGQQPGILELLERGTLLLENVQVLSEGDRTRLIHYLKTGLVLPNHGIVSKTDLATQPPQPIQSWVRLILASPHKLELPDVKAITIRLFTLPQRKADILDFARYFLSQFCREQNRSLLRLDQSNLRRLLSYDYPGNLSELAEILHRAVIMTPSGHTVIPEQALWSVQSTKNAFRLDLLTHVPWLRRVLLSWWYPEGIWVVMMAVFVPVTVLGFIGPQERQSSVTLNLFWAWWWPGYLFLFAFVGRLWCAVCPFMITGEWLRRLSLWLWPRQQLPWNTQWLNRWGAWILFAGFVAIYLWEKLWDLPHHAYLSAWLLVVITAGAVIFSLIYERRLWCRYLCPIGGMNGMFAKLSMVELRSTQQVCGSQCNTFGCYKGSDATPVTFADALPNEGQATGGCPLYSHPAQLQDNRDCMLCMTCLKACPNRSAQLNLRFPASDLLDNHRGFWAEAALLLLLFGGVFMHHTQTILGWLGWGGIPIDADHLLMSIPIALVFLAIPAILTYLTHAIARFFDPEQPHYLTIIYAYLPFTLAANLAHYIPAAMMEAGQILLVVARTLGFSGASLPTLTWSWDVAQFLQGVTLLSAMIFSPYPLLRITQRPIFKNLPHLLLMLGFTAFLFRLMILE</sequence>
<dbReference type="Gene3D" id="2.60.120.10">
    <property type="entry name" value="Jelly Rolls"/>
    <property type="match status" value="1"/>
</dbReference>
<dbReference type="EMBL" id="AP018248">
    <property type="protein sequence ID" value="BAZ02810.1"/>
    <property type="molecule type" value="Genomic_DNA"/>
</dbReference>
<keyword evidence="8 9" id="KW-0472">Membrane</keyword>
<feature type="transmembrane region" description="Helical" evidence="9">
    <location>
        <begin position="725"/>
        <end position="743"/>
    </location>
</feature>
<feature type="transmembrane region" description="Helical" evidence="9">
    <location>
        <begin position="476"/>
        <end position="495"/>
    </location>
</feature>
<dbReference type="InterPro" id="IPR000595">
    <property type="entry name" value="cNMP-bd_dom"/>
</dbReference>
<keyword evidence="5" id="KW-0067">ATP-binding</keyword>
<evidence type="ECO:0000256" key="5">
    <source>
        <dbReference type="ARBA" id="ARBA00022840"/>
    </source>
</evidence>
<evidence type="ECO:0000313" key="14">
    <source>
        <dbReference type="Proteomes" id="UP000218785"/>
    </source>
</evidence>
<evidence type="ECO:0000256" key="3">
    <source>
        <dbReference type="ARBA" id="ARBA00022723"/>
    </source>
</evidence>
<keyword evidence="2" id="KW-1003">Cell membrane</keyword>
<dbReference type="GO" id="GO:0006355">
    <property type="term" value="P:regulation of DNA-templated transcription"/>
    <property type="evidence" value="ECO:0007669"/>
    <property type="project" value="InterPro"/>
</dbReference>
<evidence type="ECO:0000256" key="1">
    <source>
        <dbReference type="ARBA" id="ARBA00004236"/>
    </source>
</evidence>
<protein>
    <submittedName>
        <fullName evidence="13">Nitrogen assimilation regulatory protein</fullName>
    </submittedName>
</protein>
<organism evidence="13 14">
    <name type="scientific">Tolypothrix tenuis PCC 7101</name>
    <dbReference type="NCBI Taxonomy" id="231146"/>
    <lineage>
        <taxon>Bacteria</taxon>
        <taxon>Bacillati</taxon>
        <taxon>Cyanobacteriota</taxon>
        <taxon>Cyanophyceae</taxon>
        <taxon>Nostocales</taxon>
        <taxon>Tolypothrichaceae</taxon>
        <taxon>Tolypothrix</taxon>
    </lineage>
</organism>
<feature type="transmembrane region" description="Helical" evidence="9">
    <location>
        <begin position="590"/>
        <end position="609"/>
    </location>
</feature>
<dbReference type="Pfam" id="PF00158">
    <property type="entry name" value="Sigma54_activat"/>
    <property type="match status" value="1"/>
</dbReference>
<reference evidence="13 14" key="1">
    <citation type="submission" date="2017-06" db="EMBL/GenBank/DDBJ databases">
        <title>Genome sequencing of cyanobaciteial culture collection at National Institute for Environmental Studies (NIES).</title>
        <authorList>
            <person name="Hirose Y."/>
            <person name="Shimura Y."/>
            <person name="Fujisawa T."/>
            <person name="Nakamura Y."/>
            <person name="Kawachi M."/>
        </authorList>
    </citation>
    <scope>NUCLEOTIDE SEQUENCE [LARGE SCALE GENOMIC DNA]</scope>
    <source>
        <strain evidence="13 14">NIES-37</strain>
    </source>
</reference>
<evidence type="ECO:0000256" key="6">
    <source>
        <dbReference type="ARBA" id="ARBA00023004"/>
    </source>
</evidence>
<evidence type="ECO:0000256" key="9">
    <source>
        <dbReference type="SAM" id="Phobius"/>
    </source>
</evidence>
<evidence type="ECO:0000256" key="4">
    <source>
        <dbReference type="ARBA" id="ARBA00022741"/>
    </source>
</evidence>
<dbReference type="PANTHER" id="PTHR30224:SF4">
    <property type="entry name" value="ELECTRON TRANSPORT PROTEIN YCCM-RELATED"/>
    <property type="match status" value="1"/>
</dbReference>
<keyword evidence="9" id="KW-1133">Transmembrane helix</keyword>
<evidence type="ECO:0000256" key="7">
    <source>
        <dbReference type="ARBA" id="ARBA00023014"/>
    </source>
</evidence>
<dbReference type="InterPro" id="IPR018490">
    <property type="entry name" value="cNMP-bd_dom_sf"/>
</dbReference>
<feature type="transmembrane region" description="Helical" evidence="9">
    <location>
        <begin position="515"/>
        <end position="540"/>
    </location>
</feature>
<dbReference type="Pfam" id="PF25601">
    <property type="entry name" value="AAA_lid_14"/>
    <property type="match status" value="1"/>
</dbReference>
<proteinExistence type="predicted"/>
<feature type="transmembrane region" description="Helical" evidence="9">
    <location>
        <begin position="797"/>
        <end position="818"/>
    </location>
</feature>
<dbReference type="PROSITE" id="PS51379">
    <property type="entry name" value="4FE4S_FER_2"/>
    <property type="match status" value="1"/>
</dbReference>
<dbReference type="InterPro" id="IPR014710">
    <property type="entry name" value="RmlC-like_jellyroll"/>
</dbReference>
<keyword evidence="4" id="KW-0547">Nucleotide-binding</keyword>
<dbReference type="Gene3D" id="3.40.50.300">
    <property type="entry name" value="P-loop containing nucleotide triphosphate hydrolases"/>
    <property type="match status" value="1"/>
</dbReference>
<dbReference type="GO" id="GO:0005886">
    <property type="term" value="C:plasma membrane"/>
    <property type="evidence" value="ECO:0007669"/>
    <property type="project" value="UniProtKB-SubCell"/>
</dbReference>
<dbReference type="CDD" id="cd00038">
    <property type="entry name" value="CAP_ED"/>
    <property type="match status" value="1"/>
</dbReference>
<dbReference type="SUPFAM" id="SSF51206">
    <property type="entry name" value="cAMP-binding domain-like"/>
    <property type="match status" value="1"/>
</dbReference>
<dbReference type="InterPro" id="IPR027417">
    <property type="entry name" value="P-loop_NTPase"/>
</dbReference>
<gene>
    <name evidence="13" type="ORF">NIES37_68230</name>
</gene>
<keyword evidence="7" id="KW-0411">Iron-sulfur</keyword>
<name>A0A1Z4NAS9_9CYAN</name>
<dbReference type="InterPro" id="IPR002078">
    <property type="entry name" value="Sigma_54_int"/>
</dbReference>
<feature type="domain" description="4Fe-4S ferredoxin-type" evidence="12">
    <location>
        <begin position="682"/>
        <end position="712"/>
    </location>
</feature>
<keyword evidence="14" id="KW-1185">Reference proteome</keyword>
<evidence type="ECO:0000259" key="10">
    <source>
        <dbReference type="PROSITE" id="PS50042"/>
    </source>
</evidence>
<feature type="transmembrane region" description="Helical" evidence="9">
    <location>
        <begin position="560"/>
        <end position="578"/>
    </location>
</feature>
<evidence type="ECO:0000256" key="2">
    <source>
        <dbReference type="ARBA" id="ARBA00022475"/>
    </source>
</evidence>
<dbReference type="InterPro" id="IPR017900">
    <property type="entry name" value="4Fe4S_Fe_S_CS"/>
</dbReference>
<dbReference type="InterPro" id="IPR052378">
    <property type="entry name" value="NosR_regulator"/>
</dbReference>
<feature type="domain" description="Sigma-54 factor interaction" evidence="11">
    <location>
        <begin position="205"/>
        <end position="429"/>
    </location>
</feature>
<evidence type="ECO:0000259" key="12">
    <source>
        <dbReference type="PROSITE" id="PS51379"/>
    </source>
</evidence>
<dbReference type="AlphaFoldDB" id="A0A1Z4NAS9"/>
<dbReference type="GO" id="GO:0046872">
    <property type="term" value="F:metal ion binding"/>
    <property type="evidence" value="ECO:0007669"/>
    <property type="project" value="UniProtKB-KW"/>
</dbReference>
<accession>A0A1Z4NAS9</accession>
<dbReference type="GO" id="GO:0005524">
    <property type="term" value="F:ATP binding"/>
    <property type="evidence" value="ECO:0007669"/>
    <property type="project" value="InterPro"/>
</dbReference>
<dbReference type="PROSITE" id="PS50045">
    <property type="entry name" value="SIGMA54_INTERACT_4"/>
    <property type="match status" value="1"/>
</dbReference>
<comment type="subcellular location">
    <subcellularLocation>
        <location evidence="1">Cell membrane</location>
    </subcellularLocation>
</comment>
<dbReference type="Proteomes" id="UP000218785">
    <property type="component" value="Chromosome"/>
</dbReference>
<dbReference type="GO" id="GO:0051536">
    <property type="term" value="F:iron-sulfur cluster binding"/>
    <property type="evidence" value="ECO:0007669"/>
    <property type="project" value="UniProtKB-KW"/>
</dbReference>
<dbReference type="PANTHER" id="PTHR30224">
    <property type="entry name" value="ELECTRON TRANSPORT PROTEIN"/>
    <property type="match status" value="1"/>
</dbReference>
<dbReference type="KEGG" id="ttq:NIES37_68230"/>
<keyword evidence="9" id="KW-0812">Transmembrane</keyword>
<dbReference type="InterPro" id="IPR017896">
    <property type="entry name" value="4Fe4S_Fe-S-bd"/>
</dbReference>
<dbReference type="InterPro" id="IPR058031">
    <property type="entry name" value="AAA_lid_NorR"/>
</dbReference>
<evidence type="ECO:0000256" key="8">
    <source>
        <dbReference type="ARBA" id="ARBA00023136"/>
    </source>
</evidence>
<feature type="transmembrane region" description="Helical" evidence="9">
    <location>
        <begin position="763"/>
        <end position="785"/>
    </location>
</feature>
<dbReference type="PROSITE" id="PS50042">
    <property type="entry name" value="CNMP_BINDING_3"/>
    <property type="match status" value="1"/>
</dbReference>
<dbReference type="Pfam" id="PF12801">
    <property type="entry name" value="Fer4_5"/>
    <property type="match status" value="2"/>
</dbReference>
<evidence type="ECO:0000259" key="11">
    <source>
        <dbReference type="PROSITE" id="PS50045"/>
    </source>
</evidence>